<accession>A0AAE0C0G6</accession>
<evidence type="ECO:0000256" key="4">
    <source>
        <dbReference type="ARBA" id="ARBA00018485"/>
    </source>
</evidence>
<keyword evidence="5" id="KW-0479">Metal-binding</keyword>
<evidence type="ECO:0000256" key="14">
    <source>
        <dbReference type="ARBA" id="ARBA00033313"/>
    </source>
</evidence>
<keyword evidence="8" id="KW-0223">Dioxygenase</keyword>
<keyword evidence="7" id="KW-0862">Zinc</keyword>
<evidence type="ECO:0000256" key="2">
    <source>
        <dbReference type="ARBA" id="ARBA00007879"/>
    </source>
</evidence>
<comment type="catalytic activity">
    <reaction evidence="15">
        <text>an N(6)-methyladenosine in mRNA + 2-oxoglutarate + O2 = an adenosine in mRNA + formaldehyde + succinate + CO2</text>
        <dbReference type="Rhea" id="RHEA:49520"/>
        <dbReference type="Rhea" id="RHEA-COMP:12414"/>
        <dbReference type="Rhea" id="RHEA-COMP:12417"/>
        <dbReference type="ChEBI" id="CHEBI:15379"/>
        <dbReference type="ChEBI" id="CHEBI:16526"/>
        <dbReference type="ChEBI" id="CHEBI:16810"/>
        <dbReference type="ChEBI" id="CHEBI:16842"/>
        <dbReference type="ChEBI" id="CHEBI:30031"/>
        <dbReference type="ChEBI" id="CHEBI:74411"/>
        <dbReference type="ChEBI" id="CHEBI:74449"/>
        <dbReference type="EC" id="1.14.11.53"/>
    </reaction>
    <physiologicalReaction direction="left-to-right" evidence="15">
        <dbReference type="Rhea" id="RHEA:49521"/>
    </physiologicalReaction>
</comment>
<comment type="subcellular location">
    <subcellularLocation>
        <location evidence="1">Nucleus speckle</location>
    </subcellularLocation>
</comment>
<dbReference type="InterPro" id="IPR037151">
    <property type="entry name" value="AlkB-like_sf"/>
</dbReference>
<feature type="domain" description="DUF3444" evidence="17">
    <location>
        <begin position="23"/>
        <end position="144"/>
    </location>
</feature>
<evidence type="ECO:0000256" key="13">
    <source>
        <dbReference type="ARBA" id="ARBA00030726"/>
    </source>
</evidence>
<dbReference type="PANTHER" id="PTHR32074">
    <property type="entry name" value="RNA DEMETHYLASE ALKBH5"/>
    <property type="match status" value="1"/>
</dbReference>
<dbReference type="GO" id="GO:0008270">
    <property type="term" value="F:zinc ion binding"/>
    <property type="evidence" value="ECO:0007669"/>
    <property type="project" value="UniProtKB-KW"/>
</dbReference>
<reference evidence="19 20" key="1">
    <citation type="journal article" date="2015" name="Genome Biol. Evol.">
        <title>Comparative Genomics of a Bacterivorous Green Alga Reveals Evolutionary Causalities and Consequences of Phago-Mixotrophic Mode of Nutrition.</title>
        <authorList>
            <person name="Burns J.A."/>
            <person name="Paasch A."/>
            <person name="Narechania A."/>
            <person name="Kim E."/>
        </authorList>
    </citation>
    <scope>NUCLEOTIDE SEQUENCE [LARGE SCALE GENOMIC DNA]</scope>
    <source>
        <strain evidence="19 20">PLY_AMNH</strain>
    </source>
</reference>
<evidence type="ECO:0000256" key="10">
    <source>
        <dbReference type="ARBA" id="ARBA00023004"/>
    </source>
</evidence>
<feature type="region of interest" description="Disordered" evidence="16">
    <location>
        <begin position="298"/>
        <end position="329"/>
    </location>
</feature>
<evidence type="ECO:0000256" key="1">
    <source>
        <dbReference type="ARBA" id="ARBA00004324"/>
    </source>
</evidence>
<dbReference type="InterPro" id="IPR032860">
    <property type="entry name" value="ALKBH5"/>
</dbReference>
<dbReference type="EMBL" id="LGRX02030584">
    <property type="protein sequence ID" value="KAK3245509.1"/>
    <property type="molecule type" value="Genomic_DNA"/>
</dbReference>
<feature type="compositionally biased region" description="Basic and acidic residues" evidence="16">
    <location>
        <begin position="606"/>
        <end position="617"/>
    </location>
</feature>
<dbReference type="EC" id="1.14.11.53" evidence="3"/>
<dbReference type="GO" id="GO:0006397">
    <property type="term" value="P:mRNA processing"/>
    <property type="evidence" value="ECO:0007669"/>
    <property type="project" value="InterPro"/>
</dbReference>
<dbReference type="SUPFAM" id="SSF51197">
    <property type="entry name" value="Clavaminate synthase-like"/>
    <property type="match status" value="1"/>
</dbReference>
<keyword evidence="11" id="KW-1015">Disulfide bond</keyword>
<dbReference type="GO" id="GO:0006406">
    <property type="term" value="P:mRNA export from nucleus"/>
    <property type="evidence" value="ECO:0007669"/>
    <property type="project" value="TreeGrafter"/>
</dbReference>
<evidence type="ECO:0000256" key="12">
    <source>
        <dbReference type="ARBA" id="ARBA00023242"/>
    </source>
</evidence>
<keyword evidence="9" id="KW-0560">Oxidoreductase</keyword>
<evidence type="ECO:0000256" key="8">
    <source>
        <dbReference type="ARBA" id="ARBA00022964"/>
    </source>
</evidence>
<dbReference type="InterPro" id="IPR024593">
    <property type="entry name" value="DUF3444"/>
</dbReference>
<sequence>MNGKVDVDSLQQQLDMEEEREHLRRLQGCQAGTIWAMYDEFQLPRVYAFVVSRTDSSAETFEVYLKWLEPVPDLHRTFEAVGEEEKFTKEDMPGFSHQVPCTLVPQSGEEHVEEEEEKEEVEILCQILPRVNDIWCMRKVLEQARDTRLRHRAVPHTTTSDKSENLVVVKAVSFSGERWQYVVSRLRKTSELQQQQGGGVPAGEQGSSSSLQKFVTYGKEVQNVALEEFDFHVPVLPSAGSRPPSQTTPSLLEESFLVEEEAITPAAHPVSDFQPAPVTPHISVDHCMQDTLGVLDANAEPSEDSEEENRIGYGKRARGNRKASSALPQRKRARVWKKRQWGDDPLCVQCGLRDHHEKDWLLNCRQCRKSWHAACVLGGYPDSHDFLGKWICGACSGDDHSSAISAAEATDDGAHIVAIQDVRLNAQGETEALVEYVCTAHEEPRTPRKVWALLERVRLRTASRPQLLADFFSSSAFHDLIKGRQSNAGLVYKEEDLPAADEGLIKYPTVQYAFAGKKAKLPHRAPIPSTPAGTEACTEANASLPASAVPPTPGVPVQAGAQSNAAGIDSNNAAQDGEVGGIEPRMNASIGAADLDTVVEEGVTNGRDEPPSQRKGGDGTPRTKNAGRDSGLGAPAASQHLRTKLFFGHRYYDYDTANAEHTVPKLAADVEPKPAFVHAIEQAVRHAAEGAQRLLPTKATDMAVMNVYHQHGVSLSTHRDAPELFLRPVISLRLFSSSVLSFGCKGQGLHSRLHAIPLERGTVTIMEGYAADMLMHGIRGKDIKTDYRGEDTELVVTPAHHLG</sequence>
<evidence type="ECO:0000256" key="6">
    <source>
        <dbReference type="ARBA" id="ARBA00022771"/>
    </source>
</evidence>
<feature type="domain" description="Alpha-ketoglutarate-dependent dioxygenase AlkB-like" evidence="18">
    <location>
        <begin position="662"/>
        <end position="779"/>
    </location>
</feature>
<dbReference type="Proteomes" id="UP001190700">
    <property type="component" value="Unassembled WGS sequence"/>
</dbReference>
<comment type="similarity">
    <text evidence="2">Belongs to the alkB family.</text>
</comment>
<proteinExistence type="inferred from homology"/>
<dbReference type="GO" id="GO:1990931">
    <property type="term" value="F:mRNA N6-methyladenosine dioxygenase activity"/>
    <property type="evidence" value="ECO:0007669"/>
    <property type="project" value="UniProtKB-EC"/>
</dbReference>
<evidence type="ECO:0000256" key="16">
    <source>
        <dbReference type="SAM" id="MobiDB-lite"/>
    </source>
</evidence>
<evidence type="ECO:0000259" key="18">
    <source>
        <dbReference type="Pfam" id="PF13532"/>
    </source>
</evidence>
<evidence type="ECO:0000256" key="5">
    <source>
        <dbReference type="ARBA" id="ARBA00022723"/>
    </source>
</evidence>
<dbReference type="Gene3D" id="3.30.40.10">
    <property type="entry name" value="Zinc/RING finger domain, C3HC4 (zinc finger)"/>
    <property type="match status" value="1"/>
</dbReference>
<keyword evidence="10" id="KW-0408">Iron</keyword>
<evidence type="ECO:0000256" key="15">
    <source>
        <dbReference type="ARBA" id="ARBA00047565"/>
    </source>
</evidence>
<keyword evidence="6" id="KW-0863">Zinc-finger</keyword>
<evidence type="ECO:0000256" key="3">
    <source>
        <dbReference type="ARBA" id="ARBA00012931"/>
    </source>
</evidence>
<protein>
    <recommendedName>
        <fullName evidence="4">RNA demethylase ALKBH5</fullName>
        <ecNumber evidence="3">1.14.11.53</ecNumber>
    </recommendedName>
    <alternativeName>
        <fullName evidence="13">Alkylated DNA repair protein alkB homolog 5</fullName>
    </alternativeName>
    <alternativeName>
        <fullName evidence="14">Alpha-ketoglutarate-dependent dioxygenase alkB homolog 5</fullName>
    </alternativeName>
</protein>
<evidence type="ECO:0000313" key="19">
    <source>
        <dbReference type="EMBL" id="KAK3245509.1"/>
    </source>
</evidence>
<evidence type="ECO:0000313" key="20">
    <source>
        <dbReference type="Proteomes" id="UP001190700"/>
    </source>
</evidence>
<organism evidence="19 20">
    <name type="scientific">Cymbomonas tetramitiformis</name>
    <dbReference type="NCBI Taxonomy" id="36881"/>
    <lineage>
        <taxon>Eukaryota</taxon>
        <taxon>Viridiplantae</taxon>
        <taxon>Chlorophyta</taxon>
        <taxon>Pyramimonadophyceae</taxon>
        <taxon>Pyramimonadales</taxon>
        <taxon>Pyramimonadaceae</taxon>
        <taxon>Cymbomonas</taxon>
    </lineage>
</organism>
<dbReference type="GO" id="GO:0016607">
    <property type="term" value="C:nuclear speck"/>
    <property type="evidence" value="ECO:0007669"/>
    <property type="project" value="UniProtKB-SubCell"/>
</dbReference>
<keyword evidence="20" id="KW-1185">Reference proteome</keyword>
<name>A0AAE0C0G6_9CHLO</name>
<dbReference type="PANTHER" id="PTHR32074:SF2">
    <property type="entry name" value="RNA DEMETHYLASE ALKBH5"/>
    <property type="match status" value="1"/>
</dbReference>
<feature type="region of interest" description="Disordered" evidence="16">
    <location>
        <begin position="603"/>
        <end position="635"/>
    </location>
</feature>
<dbReference type="InterPro" id="IPR011011">
    <property type="entry name" value="Znf_FYVE_PHD"/>
</dbReference>
<gene>
    <name evidence="19" type="ORF">CYMTET_44927</name>
</gene>
<dbReference type="SUPFAM" id="SSF57903">
    <property type="entry name" value="FYVE/PHD zinc finger"/>
    <property type="match status" value="1"/>
</dbReference>
<evidence type="ECO:0000256" key="7">
    <source>
        <dbReference type="ARBA" id="ARBA00022833"/>
    </source>
</evidence>
<dbReference type="Gene3D" id="2.60.120.590">
    <property type="entry name" value="Alpha-ketoglutarate-dependent dioxygenase AlkB-like"/>
    <property type="match status" value="1"/>
</dbReference>
<comment type="caution">
    <text evidence="19">The sequence shown here is derived from an EMBL/GenBank/DDBJ whole genome shotgun (WGS) entry which is preliminary data.</text>
</comment>
<evidence type="ECO:0000256" key="11">
    <source>
        <dbReference type="ARBA" id="ARBA00023157"/>
    </source>
</evidence>
<evidence type="ECO:0000256" key="9">
    <source>
        <dbReference type="ARBA" id="ARBA00023002"/>
    </source>
</evidence>
<keyword evidence="12" id="KW-0539">Nucleus</keyword>
<dbReference type="Pfam" id="PF11926">
    <property type="entry name" value="DUF3444"/>
    <property type="match status" value="1"/>
</dbReference>
<dbReference type="InterPro" id="IPR013083">
    <property type="entry name" value="Znf_RING/FYVE/PHD"/>
</dbReference>
<dbReference type="Pfam" id="PF13532">
    <property type="entry name" value="2OG-FeII_Oxy_2"/>
    <property type="match status" value="1"/>
</dbReference>
<dbReference type="InterPro" id="IPR027450">
    <property type="entry name" value="AlkB-like"/>
</dbReference>
<dbReference type="AlphaFoldDB" id="A0AAE0C0G6"/>
<evidence type="ECO:0000259" key="17">
    <source>
        <dbReference type="Pfam" id="PF11926"/>
    </source>
</evidence>